<dbReference type="GO" id="GO:0000224">
    <property type="term" value="F:peptide-N4-(N-acetyl-beta-glucosaminyl)asparagine amidase activity"/>
    <property type="evidence" value="ECO:0007669"/>
    <property type="project" value="TreeGrafter"/>
</dbReference>
<dbReference type="InterPro" id="IPR008928">
    <property type="entry name" value="6-hairpin_glycosidase_sf"/>
</dbReference>
<keyword evidence="6" id="KW-1185">Reference proteome</keyword>
<sequence length="817" mass="88756">MAAMGSRRQRCTALAALGIARAVAVVSPGPLTQFVDVFVGTAQNSDPGNVFAGASVPFGMAKVTINVAGYAPAGYVSESTEMVKGLSPLHDSGTGSADGSYGQYSIMPVVCGDFASCPTIETARGLRRDGDGAKDRGFPGYFSTPLANGVLVEAASTRAASLERYTFPAGVPPTLVLDWTTDGTHSFNYGDMQADWAAQRILMNGTWFSSFGPSIFRYSAFQCVDLSVSGKVTDYDFWGANAEGWDARRNDTDAWRFSPWSERRRNPALTQPTHAGAIVRFGATNGTVVVRRGVSFVSAAKACENLEAEIPAAPDFDRLVADSNGLWEEKLGRIELAEGTPDYMRRLFYTNFYRTFLSPNNATGDAPPPYTDSAHPYFDGLYCSWDTYRTLFPLMALTSPRDMAHITDSYVDGWRREGWLPECRANNVKGWVQGGNNGVPVVADFVVKYGARAAELGVSMDDYWAALEHDVDATPANWDYEGRNNEAYNRLGYIPYDFLERDAVGQHTREFSRGLEYSFGDFAAAMAARALGKSPNVWRPLLDRSLGYSANYNMALESDGFRGFVARRLANGTFLPSDPTDCSPLDKNATRPCSLQSTNVYGGHESSSWEYSFYAPHDGAGLVRLLGGNDTFAARLRRFFGAGYNVVGNEPSFQTPSLYHHVGLPGSSVRESRRVVLDNFNLTRGGSPGNDDNAAMSSLVVWYMLGLYPVPASAEMLVLSPFLPGYTVHNELLGDVRVTVTGFDPASLNSTIPAGARAFVDDLRLDGKSVGRCRVDFDQFFSARNVEFVMTAEEKKGCAGQEPSSVSSGGFRVPGAP</sequence>
<reference evidence="6" key="1">
    <citation type="submission" date="2010-07" db="EMBL/GenBank/DDBJ databases">
        <title>The genome sequence of Gaeumannomyces graminis var. tritici strain R3-111a-1.</title>
        <authorList>
            <consortium name="The Broad Institute Genome Sequencing Platform"/>
            <person name="Ma L.-J."/>
            <person name="Dead R."/>
            <person name="Young S."/>
            <person name="Zeng Q."/>
            <person name="Koehrsen M."/>
            <person name="Alvarado L."/>
            <person name="Berlin A."/>
            <person name="Chapman S.B."/>
            <person name="Chen Z."/>
            <person name="Freedman E."/>
            <person name="Gellesch M."/>
            <person name="Goldberg J."/>
            <person name="Griggs A."/>
            <person name="Gujja S."/>
            <person name="Heilman E.R."/>
            <person name="Heiman D."/>
            <person name="Hepburn T."/>
            <person name="Howarth C."/>
            <person name="Jen D."/>
            <person name="Larson L."/>
            <person name="Mehta T."/>
            <person name="Neiman D."/>
            <person name="Pearson M."/>
            <person name="Roberts A."/>
            <person name="Saif S."/>
            <person name="Shea T."/>
            <person name="Shenoy N."/>
            <person name="Sisk P."/>
            <person name="Stolte C."/>
            <person name="Sykes S."/>
            <person name="Walk T."/>
            <person name="White J."/>
            <person name="Yandava C."/>
            <person name="Haas B."/>
            <person name="Nusbaum C."/>
            <person name="Birren B."/>
        </authorList>
    </citation>
    <scope>NUCLEOTIDE SEQUENCE [LARGE SCALE GENOMIC DNA]</scope>
    <source>
        <strain evidence="6">R3-111a-1</strain>
    </source>
</reference>
<feature type="domain" description="Glycosyl hydrolase family 92" evidence="2">
    <location>
        <begin position="301"/>
        <end position="791"/>
    </location>
</feature>
<dbReference type="PANTHER" id="PTHR12143">
    <property type="entry name" value="PEPTIDE N-GLYCANASE PNGASE -RELATED"/>
    <property type="match status" value="1"/>
</dbReference>
<dbReference type="GO" id="GO:0006516">
    <property type="term" value="P:glycoprotein catabolic process"/>
    <property type="evidence" value="ECO:0007669"/>
    <property type="project" value="TreeGrafter"/>
</dbReference>
<dbReference type="PANTHER" id="PTHR12143:SF25">
    <property type="entry name" value="FAMILY PROTEIN, PUTATIVE (AFU_ORTHOLOGUE AFUA_1G10790)-RELATED"/>
    <property type="match status" value="1"/>
</dbReference>
<evidence type="ECO:0000313" key="4">
    <source>
        <dbReference type="EMBL" id="EJT74764.1"/>
    </source>
</evidence>
<dbReference type="RefSeq" id="XP_009224708.1">
    <property type="nucleotide sequence ID" value="XM_009226444.1"/>
</dbReference>
<reference evidence="4" key="2">
    <citation type="submission" date="2010-07" db="EMBL/GenBank/DDBJ databases">
        <authorList>
            <consortium name="The Broad Institute Genome Sequencing Platform"/>
            <consortium name="Broad Institute Genome Sequencing Center for Infectious Disease"/>
            <person name="Ma L.-J."/>
            <person name="Dead R."/>
            <person name="Young S."/>
            <person name="Zeng Q."/>
            <person name="Koehrsen M."/>
            <person name="Alvarado L."/>
            <person name="Berlin A."/>
            <person name="Chapman S.B."/>
            <person name="Chen Z."/>
            <person name="Freedman E."/>
            <person name="Gellesch M."/>
            <person name="Goldberg J."/>
            <person name="Griggs A."/>
            <person name="Gujja S."/>
            <person name="Heilman E.R."/>
            <person name="Heiman D."/>
            <person name="Hepburn T."/>
            <person name="Howarth C."/>
            <person name="Jen D."/>
            <person name="Larson L."/>
            <person name="Mehta T."/>
            <person name="Neiman D."/>
            <person name="Pearson M."/>
            <person name="Roberts A."/>
            <person name="Saif S."/>
            <person name="Shea T."/>
            <person name="Shenoy N."/>
            <person name="Sisk P."/>
            <person name="Stolte C."/>
            <person name="Sykes S."/>
            <person name="Walk T."/>
            <person name="White J."/>
            <person name="Yandava C."/>
            <person name="Haas B."/>
            <person name="Nusbaum C."/>
            <person name="Birren B."/>
        </authorList>
    </citation>
    <scope>NUCLEOTIDE SEQUENCE</scope>
    <source>
        <strain evidence="4">R3-111a-1</strain>
    </source>
</reference>
<dbReference type="STRING" id="644352.J3P516"/>
<keyword evidence="1" id="KW-0732">Signal</keyword>
<dbReference type="SUPFAM" id="SSF48208">
    <property type="entry name" value="Six-hairpin glycosidases"/>
    <property type="match status" value="1"/>
</dbReference>
<evidence type="ECO:0000259" key="3">
    <source>
        <dbReference type="Pfam" id="PF17678"/>
    </source>
</evidence>
<proteinExistence type="predicted"/>
<dbReference type="InterPro" id="IPR041371">
    <property type="entry name" value="GH92_N"/>
</dbReference>
<evidence type="ECO:0000313" key="6">
    <source>
        <dbReference type="Proteomes" id="UP000006039"/>
    </source>
</evidence>
<dbReference type="OrthoDB" id="449263at2759"/>
<protein>
    <submittedName>
        <fullName evidence="4">Glycosyl hydrolase</fullName>
    </submittedName>
</protein>
<feature type="domain" description="Glycosyl hydrolase family 92 N-terminal" evidence="3">
    <location>
        <begin position="34"/>
        <end position="295"/>
    </location>
</feature>
<dbReference type="VEuPathDB" id="FungiDB:GGTG_08602"/>
<accession>J3P516</accession>
<dbReference type="Pfam" id="PF17678">
    <property type="entry name" value="Glyco_hydro_92N"/>
    <property type="match status" value="1"/>
</dbReference>
<dbReference type="Gene3D" id="1.20.1610.10">
    <property type="entry name" value="alpha-1,2-mannosidases domains"/>
    <property type="match status" value="1"/>
</dbReference>
<keyword evidence="4" id="KW-0378">Hydrolase</keyword>
<feature type="signal peptide" evidence="1">
    <location>
        <begin position="1"/>
        <end position="24"/>
    </location>
</feature>
<dbReference type="eggNOG" id="ENOG502QR5Q">
    <property type="taxonomic scope" value="Eukaryota"/>
</dbReference>
<dbReference type="HOGENOM" id="CLU_003690_4_1_1"/>
<feature type="chain" id="PRO_5015094951" evidence="1">
    <location>
        <begin position="25"/>
        <end position="817"/>
    </location>
</feature>
<dbReference type="Proteomes" id="UP000006039">
    <property type="component" value="Unassembled WGS sequence"/>
</dbReference>
<dbReference type="AlphaFoldDB" id="J3P516"/>
<gene>
    <name evidence="5" type="primary">20349060</name>
    <name evidence="4" type="ORF">GGTG_08602</name>
</gene>
<dbReference type="EnsemblFungi" id="EJT74764">
    <property type="protein sequence ID" value="EJT74764"/>
    <property type="gene ID" value="GGTG_08602"/>
</dbReference>
<dbReference type="InterPro" id="IPR012939">
    <property type="entry name" value="Glyco_hydro_92"/>
</dbReference>
<dbReference type="Gene3D" id="1.20.1050.60">
    <property type="entry name" value="alpha-1,2-mannosidase"/>
    <property type="match status" value="1"/>
</dbReference>
<dbReference type="InterPro" id="IPR050883">
    <property type="entry name" value="PNGase"/>
</dbReference>
<dbReference type="Gene3D" id="2.70.98.10">
    <property type="match status" value="1"/>
</dbReference>
<dbReference type="InterPro" id="IPR014718">
    <property type="entry name" value="GH-type_carb-bd"/>
</dbReference>
<evidence type="ECO:0000259" key="2">
    <source>
        <dbReference type="Pfam" id="PF07971"/>
    </source>
</evidence>
<name>J3P516_GAET3</name>
<reference evidence="4" key="3">
    <citation type="submission" date="2010-09" db="EMBL/GenBank/DDBJ databases">
        <title>Annotation of Gaeumannomyces graminis var. tritici R3-111a-1.</title>
        <authorList>
            <consortium name="The Broad Institute Genome Sequencing Platform"/>
            <person name="Ma L.-J."/>
            <person name="Dead R."/>
            <person name="Young S.K."/>
            <person name="Zeng Q."/>
            <person name="Gargeya S."/>
            <person name="Fitzgerald M."/>
            <person name="Haas B."/>
            <person name="Abouelleil A."/>
            <person name="Alvarado L."/>
            <person name="Arachchi H.M."/>
            <person name="Berlin A."/>
            <person name="Brown A."/>
            <person name="Chapman S.B."/>
            <person name="Chen Z."/>
            <person name="Dunbar C."/>
            <person name="Freedman E."/>
            <person name="Gearin G."/>
            <person name="Gellesch M."/>
            <person name="Goldberg J."/>
            <person name="Griggs A."/>
            <person name="Gujja S."/>
            <person name="Heiman D."/>
            <person name="Howarth C."/>
            <person name="Larson L."/>
            <person name="Lui A."/>
            <person name="MacDonald P.J.P."/>
            <person name="Mehta T."/>
            <person name="Montmayeur A."/>
            <person name="Murphy C."/>
            <person name="Neiman D."/>
            <person name="Pearson M."/>
            <person name="Priest M."/>
            <person name="Roberts A."/>
            <person name="Saif S."/>
            <person name="Shea T."/>
            <person name="Shenoy N."/>
            <person name="Sisk P."/>
            <person name="Stolte C."/>
            <person name="Sykes S."/>
            <person name="Yandava C."/>
            <person name="Wortman J."/>
            <person name="Nusbaum C."/>
            <person name="Birren B."/>
        </authorList>
    </citation>
    <scope>NUCLEOTIDE SEQUENCE</scope>
    <source>
        <strain evidence="4">R3-111a-1</strain>
    </source>
</reference>
<dbReference type="Pfam" id="PF07971">
    <property type="entry name" value="Glyco_hydro_92"/>
    <property type="match status" value="1"/>
</dbReference>
<dbReference type="Gene3D" id="3.30.2080.10">
    <property type="entry name" value="GH92 mannosidase domain"/>
    <property type="match status" value="1"/>
</dbReference>
<dbReference type="GO" id="GO:0005975">
    <property type="term" value="P:carbohydrate metabolic process"/>
    <property type="evidence" value="ECO:0007669"/>
    <property type="project" value="InterPro"/>
</dbReference>
<organism evidence="4">
    <name type="scientific">Gaeumannomyces tritici (strain R3-111a-1)</name>
    <name type="common">Wheat and barley take-all root rot fungus</name>
    <name type="synonym">Gaeumannomyces graminis var. tritici</name>
    <dbReference type="NCBI Taxonomy" id="644352"/>
    <lineage>
        <taxon>Eukaryota</taxon>
        <taxon>Fungi</taxon>
        <taxon>Dikarya</taxon>
        <taxon>Ascomycota</taxon>
        <taxon>Pezizomycotina</taxon>
        <taxon>Sordariomycetes</taxon>
        <taxon>Sordariomycetidae</taxon>
        <taxon>Magnaporthales</taxon>
        <taxon>Magnaporthaceae</taxon>
        <taxon>Gaeumannomyces</taxon>
    </lineage>
</organism>
<evidence type="ECO:0000256" key="1">
    <source>
        <dbReference type="SAM" id="SignalP"/>
    </source>
</evidence>
<dbReference type="GO" id="GO:0005829">
    <property type="term" value="C:cytosol"/>
    <property type="evidence" value="ECO:0007669"/>
    <property type="project" value="TreeGrafter"/>
</dbReference>
<evidence type="ECO:0000313" key="5">
    <source>
        <dbReference type="EnsemblFungi" id="EJT74764"/>
    </source>
</evidence>
<dbReference type="GeneID" id="20349060"/>
<dbReference type="EMBL" id="GL385398">
    <property type="protein sequence ID" value="EJT74764.1"/>
    <property type="molecule type" value="Genomic_DNA"/>
</dbReference>
<reference evidence="5" key="4">
    <citation type="journal article" date="2015" name="G3 (Bethesda)">
        <title>Genome sequences of three phytopathogenic species of the Magnaporthaceae family of fungi.</title>
        <authorList>
            <person name="Okagaki L.H."/>
            <person name="Nunes C.C."/>
            <person name="Sailsbery J."/>
            <person name="Clay B."/>
            <person name="Brown D."/>
            <person name="John T."/>
            <person name="Oh Y."/>
            <person name="Young N."/>
            <person name="Fitzgerald M."/>
            <person name="Haas B.J."/>
            <person name="Zeng Q."/>
            <person name="Young S."/>
            <person name="Adiconis X."/>
            <person name="Fan L."/>
            <person name="Levin J.Z."/>
            <person name="Mitchell T.K."/>
            <person name="Okubara P.A."/>
            <person name="Farman M.L."/>
            <person name="Kohn L.M."/>
            <person name="Birren B."/>
            <person name="Ma L.-J."/>
            <person name="Dean R.A."/>
        </authorList>
    </citation>
    <scope>NUCLEOTIDE SEQUENCE</scope>
    <source>
        <strain evidence="5">R3-111a-1</strain>
    </source>
</reference>
<dbReference type="GO" id="GO:0005634">
    <property type="term" value="C:nucleus"/>
    <property type="evidence" value="ECO:0007669"/>
    <property type="project" value="TreeGrafter"/>
</dbReference>
<dbReference type="GO" id="GO:0030246">
    <property type="term" value="F:carbohydrate binding"/>
    <property type="evidence" value="ECO:0007669"/>
    <property type="project" value="InterPro"/>
</dbReference>
<reference evidence="5" key="5">
    <citation type="submission" date="2018-04" db="UniProtKB">
        <authorList>
            <consortium name="EnsemblFungi"/>
        </authorList>
    </citation>
    <scope>IDENTIFICATION</scope>
    <source>
        <strain evidence="5">R3-111a-1</strain>
    </source>
</reference>